<evidence type="ECO:0000313" key="8">
    <source>
        <dbReference type="EMBL" id="KAF2183404.1"/>
    </source>
</evidence>
<feature type="transmembrane region" description="Helical" evidence="6">
    <location>
        <begin position="182"/>
        <end position="207"/>
    </location>
</feature>
<feature type="transmembrane region" description="Helical" evidence="6">
    <location>
        <begin position="123"/>
        <end position="141"/>
    </location>
</feature>
<feature type="compositionally biased region" description="Basic and acidic residues" evidence="5">
    <location>
        <begin position="17"/>
        <end position="30"/>
    </location>
</feature>
<dbReference type="AlphaFoldDB" id="A0A6A6DUZ5"/>
<evidence type="ECO:0000256" key="4">
    <source>
        <dbReference type="ARBA" id="ARBA00023136"/>
    </source>
</evidence>
<keyword evidence="4 6" id="KW-0472">Membrane</keyword>
<organism evidence="8 9">
    <name type="scientific">Zopfia rhizophila CBS 207.26</name>
    <dbReference type="NCBI Taxonomy" id="1314779"/>
    <lineage>
        <taxon>Eukaryota</taxon>
        <taxon>Fungi</taxon>
        <taxon>Dikarya</taxon>
        <taxon>Ascomycota</taxon>
        <taxon>Pezizomycotina</taxon>
        <taxon>Dothideomycetes</taxon>
        <taxon>Dothideomycetes incertae sedis</taxon>
        <taxon>Zopfiaceae</taxon>
        <taxon>Zopfia</taxon>
    </lineage>
</organism>
<feature type="transmembrane region" description="Helical" evidence="6">
    <location>
        <begin position="55"/>
        <end position="75"/>
    </location>
</feature>
<gene>
    <name evidence="8" type="ORF">K469DRAFT_668440</name>
</gene>
<feature type="transmembrane region" description="Helical" evidence="6">
    <location>
        <begin position="286"/>
        <end position="312"/>
    </location>
</feature>
<dbReference type="GO" id="GO:0022857">
    <property type="term" value="F:transmembrane transporter activity"/>
    <property type="evidence" value="ECO:0007669"/>
    <property type="project" value="InterPro"/>
</dbReference>
<evidence type="ECO:0000256" key="3">
    <source>
        <dbReference type="ARBA" id="ARBA00022989"/>
    </source>
</evidence>
<feature type="transmembrane region" description="Helical" evidence="6">
    <location>
        <begin position="398"/>
        <end position="420"/>
    </location>
</feature>
<evidence type="ECO:0000313" key="9">
    <source>
        <dbReference type="Proteomes" id="UP000800200"/>
    </source>
</evidence>
<evidence type="ECO:0000256" key="5">
    <source>
        <dbReference type="SAM" id="MobiDB-lite"/>
    </source>
</evidence>
<feature type="domain" description="Major facilitator superfamily (MFS) profile" evidence="7">
    <location>
        <begin position="57"/>
        <end position="487"/>
    </location>
</feature>
<evidence type="ECO:0000256" key="2">
    <source>
        <dbReference type="ARBA" id="ARBA00022692"/>
    </source>
</evidence>
<feature type="transmembrane region" description="Helical" evidence="6">
    <location>
        <begin position="371"/>
        <end position="392"/>
    </location>
</feature>
<name>A0A6A6DUZ5_9PEZI</name>
<feature type="region of interest" description="Disordered" evidence="5">
    <location>
        <begin position="1"/>
        <end position="32"/>
    </location>
</feature>
<dbReference type="Proteomes" id="UP000800200">
    <property type="component" value="Unassembled WGS sequence"/>
</dbReference>
<dbReference type="EMBL" id="ML994643">
    <property type="protein sequence ID" value="KAF2183404.1"/>
    <property type="molecule type" value="Genomic_DNA"/>
</dbReference>
<dbReference type="PANTHER" id="PTHR23502">
    <property type="entry name" value="MAJOR FACILITATOR SUPERFAMILY"/>
    <property type="match status" value="1"/>
</dbReference>
<protein>
    <submittedName>
        <fullName evidence="8">MFS general substrate transporter</fullName>
    </submittedName>
</protein>
<dbReference type="GO" id="GO:0005886">
    <property type="term" value="C:plasma membrane"/>
    <property type="evidence" value="ECO:0007669"/>
    <property type="project" value="TreeGrafter"/>
</dbReference>
<feature type="transmembrane region" description="Helical" evidence="6">
    <location>
        <begin position="459"/>
        <end position="481"/>
    </location>
</feature>
<feature type="transmembrane region" description="Helical" evidence="6">
    <location>
        <begin position="324"/>
        <end position="350"/>
    </location>
</feature>
<accession>A0A6A6DUZ5</accession>
<dbReference type="Pfam" id="PF07690">
    <property type="entry name" value="MFS_1"/>
    <property type="match status" value="1"/>
</dbReference>
<evidence type="ECO:0000256" key="6">
    <source>
        <dbReference type="SAM" id="Phobius"/>
    </source>
</evidence>
<proteinExistence type="predicted"/>
<feature type="transmembrane region" description="Helical" evidence="6">
    <location>
        <begin position="213"/>
        <end position="231"/>
    </location>
</feature>
<dbReference type="PROSITE" id="PS50850">
    <property type="entry name" value="MFS"/>
    <property type="match status" value="1"/>
</dbReference>
<dbReference type="PANTHER" id="PTHR23502:SF181">
    <property type="entry name" value="MAJOR FACILITATOR SUPERFAMILY (MFS) PROFILE DOMAIN-CONTAINING PROTEIN"/>
    <property type="match status" value="1"/>
</dbReference>
<keyword evidence="9" id="KW-1185">Reference proteome</keyword>
<dbReference type="InterPro" id="IPR020846">
    <property type="entry name" value="MFS_dom"/>
</dbReference>
<sequence length="499" mass="55153">MTNDEERIKSSVENQEAVEKHEQTNVKLDPHGFPLRPQPSDDLMDPPNWNKWLKLWVLFQVSFLAFLGPFTQAIINSAFHPLAVSMHITVVEASYQTTVPIVFAGLAPLLWSPISNVYGRRPIFVGVTVIGIAAHAASGAARTWGGIIAARVFVGIGSSVGMGIGAAVVADLFFMHERGRYMGFYVVFVSNGAHLAAVVGGFVAKYAGWRWCYYLGAICLGASWLVNLFCLPETLYHRNVNMAPPNSQINKSSWIGLLTFHGVGTRRKLKLWDFTHVFLMLKYPSVLFPAFCYSLSFGFGSVLFAVTGVAAFNGHYDFDTVGVGLAIGLSTFIGTLTGEISAGPVSDWLLYLHRKRHDGDPVPEARLHAMWPGFILLPIGVIIEGVTLQYVTHWAGPVMGIGIAAFGLQILSTNIFAYITDCYKPQSAEISTLLNFGRQTFSFTLGFYSVPLAEETTWGIAWGIFAIIECLTFVPIILLMYKGQKWRERLRAPDFHRDL</sequence>
<reference evidence="8" key="1">
    <citation type="journal article" date="2020" name="Stud. Mycol.">
        <title>101 Dothideomycetes genomes: a test case for predicting lifestyles and emergence of pathogens.</title>
        <authorList>
            <person name="Haridas S."/>
            <person name="Albert R."/>
            <person name="Binder M."/>
            <person name="Bloem J."/>
            <person name="Labutti K."/>
            <person name="Salamov A."/>
            <person name="Andreopoulos B."/>
            <person name="Baker S."/>
            <person name="Barry K."/>
            <person name="Bills G."/>
            <person name="Bluhm B."/>
            <person name="Cannon C."/>
            <person name="Castanera R."/>
            <person name="Culley D."/>
            <person name="Daum C."/>
            <person name="Ezra D."/>
            <person name="Gonzalez J."/>
            <person name="Henrissat B."/>
            <person name="Kuo A."/>
            <person name="Liang C."/>
            <person name="Lipzen A."/>
            <person name="Lutzoni F."/>
            <person name="Magnuson J."/>
            <person name="Mondo S."/>
            <person name="Nolan M."/>
            <person name="Ohm R."/>
            <person name="Pangilinan J."/>
            <person name="Park H.-J."/>
            <person name="Ramirez L."/>
            <person name="Alfaro M."/>
            <person name="Sun H."/>
            <person name="Tritt A."/>
            <person name="Yoshinaga Y."/>
            <person name="Zwiers L.-H."/>
            <person name="Turgeon B."/>
            <person name="Goodwin S."/>
            <person name="Spatafora J."/>
            <person name="Crous P."/>
            <person name="Grigoriev I."/>
        </authorList>
    </citation>
    <scope>NUCLEOTIDE SEQUENCE</scope>
    <source>
        <strain evidence="8">CBS 207.26</strain>
    </source>
</reference>
<dbReference type="OrthoDB" id="2585655at2759"/>
<feature type="compositionally biased region" description="Basic and acidic residues" evidence="5">
    <location>
        <begin position="1"/>
        <end position="10"/>
    </location>
</feature>
<comment type="subcellular location">
    <subcellularLocation>
        <location evidence="1">Membrane</location>
        <topology evidence="1">Multi-pass membrane protein</topology>
    </subcellularLocation>
</comment>
<dbReference type="InterPro" id="IPR036259">
    <property type="entry name" value="MFS_trans_sf"/>
</dbReference>
<evidence type="ECO:0000259" key="7">
    <source>
        <dbReference type="PROSITE" id="PS50850"/>
    </source>
</evidence>
<dbReference type="SUPFAM" id="SSF103473">
    <property type="entry name" value="MFS general substrate transporter"/>
    <property type="match status" value="1"/>
</dbReference>
<evidence type="ECO:0000256" key="1">
    <source>
        <dbReference type="ARBA" id="ARBA00004141"/>
    </source>
</evidence>
<feature type="transmembrane region" description="Helical" evidence="6">
    <location>
        <begin position="147"/>
        <end position="170"/>
    </location>
</feature>
<keyword evidence="3 6" id="KW-1133">Transmembrane helix</keyword>
<dbReference type="Gene3D" id="1.20.1250.20">
    <property type="entry name" value="MFS general substrate transporter like domains"/>
    <property type="match status" value="1"/>
</dbReference>
<keyword evidence="2 6" id="KW-0812">Transmembrane</keyword>
<dbReference type="InterPro" id="IPR011701">
    <property type="entry name" value="MFS"/>
</dbReference>